<keyword evidence="4" id="KW-1185">Reference proteome</keyword>
<dbReference type="OrthoDB" id="5290958at2"/>
<protein>
    <submittedName>
        <fullName evidence="3">Glycosyl transferase family 1</fullName>
    </submittedName>
</protein>
<reference evidence="3 4" key="1">
    <citation type="journal article" date="2018" name="Genet. Mol. Biol.">
        <title>The genome sequence of Dyella jiangningensis FCAV SCS01 from a lignocellulose-decomposing microbial consortium metagenome reveals potential for biotechnological applications.</title>
        <authorList>
            <person name="Desiderato J.G."/>
            <person name="Alvarenga D.O."/>
            <person name="Constancio M.T.L."/>
            <person name="Alves L.M.C."/>
            <person name="Varani A.M."/>
        </authorList>
    </citation>
    <scope>NUCLEOTIDE SEQUENCE [LARGE SCALE GENOMIC DNA]</scope>
    <source>
        <strain evidence="3 4">FCAV SCS01</strain>
    </source>
</reference>
<evidence type="ECO:0000313" key="3">
    <source>
        <dbReference type="EMBL" id="RAO75555.1"/>
    </source>
</evidence>
<dbReference type="PANTHER" id="PTHR12526:SF510">
    <property type="entry name" value="D-INOSITOL 3-PHOSPHATE GLYCOSYLTRANSFERASE"/>
    <property type="match status" value="1"/>
</dbReference>
<accession>A0A328P4Q2</accession>
<sequence>MPVSVRLLSKFARLGASSRLRMLQYLPTLDRFGITVDHHPLLSDAYVKALYEGKSYASRVLAGGHYVKRIHELLRTNPGDLDWVEGEFLPFLPRSLEKAFMRGSRPFIAEYDDALFHRYDISSSAVVRSMLGNKIDAVMRDAACVIAGNRYLAERAQSVGAARVEVIPTVVNADRYKPVVHKERERLVIGWIGSPVTQHYLYALHGALREVCARHGAFLRLIGARPEVAERLPGVPLECVPWTEQDEVALLSGMDVGIMPLLDGPWERGKCGYKLVQYMACGLPVLASPIGVNSDLVKPDVNGFLPVSSDDWIETLSLLLSSVEVRQRLGMAGRARVEAELCVQVQAPRLAEVMHGVAGR</sequence>
<keyword evidence="1" id="KW-0328">Glycosyltransferase</keyword>
<dbReference type="CDD" id="cd03801">
    <property type="entry name" value="GT4_PimA-like"/>
    <property type="match status" value="1"/>
</dbReference>
<proteinExistence type="predicted"/>
<dbReference type="Proteomes" id="UP000248926">
    <property type="component" value="Unassembled WGS sequence"/>
</dbReference>
<name>A0A328P4Q2_9GAMM</name>
<dbReference type="Gene3D" id="3.40.50.2000">
    <property type="entry name" value="Glycogen Phosphorylase B"/>
    <property type="match status" value="2"/>
</dbReference>
<dbReference type="AlphaFoldDB" id="A0A328P4Q2"/>
<dbReference type="SUPFAM" id="SSF53756">
    <property type="entry name" value="UDP-Glycosyltransferase/glycogen phosphorylase"/>
    <property type="match status" value="1"/>
</dbReference>
<keyword evidence="2 3" id="KW-0808">Transferase</keyword>
<evidence type="ECO:0000256" key="2">
    <source>
        <dbReference type="ARBA" id="ARBA00022679"/>
    </source>
</evidence>
<gene>
    <name evidence="3" type="ORF">CA260_15950</name>
</gene>
<evidence type="ECO:0000313" key="4">
    <source>
        <dbReference type="Proteomes" id="UP000248926"/>
    </source>
</evidence>
<organism evidence="3 4">
    <name type="scientific">Dyella jiangningensis</name>
    <dbReference type="NCBI Taxonomy" id="1379159"/>
    <lineage>
        <taxon>Bacteria</taxon>
        <taxon>Pseudomonadati</taxon>
        <taxon>Pseudomonadota</taxon>
        <taxon>Gammaproteobacteria</taxon>
        <taxon>Lysobacterales</taxon>
        <taxon>Rhodanobacteraceae</taxon>
        <taxon>Dyella</taxon>
    </lineage>
</organism>
<dbReference type="EMBL" id="NFZS01000004">
    <property type="protein sequence ID" value="RAO75555.1"/>
    <property type="molecule type" value="Genomic_DNA"/>
</dbReference>
<dbReference type="GO" id="GO:0016757">
    <property type="term" value="F:glycosyltransferase activity"/>
    <property type="evidence" value="ECO:0007669"/>
    <property type="project" value="UniProtKB-KW"/>
</dbReference>
<dbReference type="PANTHER" id="PTHR12526">
    <property type="entry name" value="GLYCOSYLTRANSFERASE"/>
    <property type="match status" value="1"/>
</dbReference>
<comment type="caution">
    <text evidence="3">The sequence shown here is derived from an EMBL/GenBank/DDBJ whole genome shotgun (WGS) entry which is preliminary data.</text>
</comment>
<dbReference type="Pfam" id="PF13692">
    <property type="entry name" value="Glyco_trans_1_4"/>
    <property type="match status" value="1"/>
</dbReference>
<dbReference type="RefSeq" id="WP_111984024.1">
    <property type="nucleotide sequence ID" value="NZ_NFZS01000004.1"/>
</dbReference>
<evidence type="ECO:0000256" key="1">
    <source>
        <dbReference type="ARBA" id="ARBA00022676"/>
    </source>
</evidence>